<evidence type="ECO:0000256" key="1">
    <source>
        <dbReference type="SAM" id="MobiDB-lite"/>
    </source>
</evidence>
<keyword evidence="3" id="KW-1185">Reference proteome</keyword>
<comment type="caution">
    <text evidence="2">The sequence shown here is derived from an EMBL/GenBank/DDBJ whole genome shotgun (WGS) entry which is preliminary data.</text>
</comment>
<dbReference type="EMBL" id="BAAATZ010000027">
    <property type="protein sequence ID" value="GAA2733890.1"/>
    <property type="molecule type" value="Genomic_DNA"/>
</dbReference>
<feature type="compositionally biased region" description="Low complexity" evidence="1">
    <location>
        <begin position="51"/>
        <end position="61"/>
    </location>
</feature>
<evidence type="ECO:0000313" key="3">
    <source>
        <dbReference type="Proteomes" id="UP001501842"/>
    </source>
</evidence>
<reference evidence="3" key="1">
    <citation type="journal article" date="2019" name="Int. J. Syst. Evol. Microbiol.">
        <title>The Global Catalogue of Microorganisms (GCM) 10K type strain sequencing project: providing services to taxonomists for standard genome sequencing and annotation.</title>
        <authorList>
            <consortium name="The Broad Institute Genomics Platform"/>
            <consortium name="The Broad Institute Genome Sequencing Center for Infectious Disease"/>
            <person name="Wu L."/>
            <person name="Ma J."/>
        </authorList>
    </citation>
    <scope>NUCLEOTIDE SEQUENCE [LARGE SCALE GENOMIC DNA]</scope>
    <source>
        <strain evidence="3">JCM 8201</strain>
    </source>
</reference>
<name>A0ABP6GZ26_9ACTN</name>
<organism evidence="2 3">
    <name type="scientific">Actinocorallia aurantiaca</name>
    <dbReference type="NCBI Taxonomy" id="46204"/>
    <lineage>
        <taxon>Bacteria</taxon>
        <taxon>Bacillati</taxon>
        <taxon>Actinomycetota</taxon>
        <taxon>Actinomycetes</taxon>
        <taxon>Streptosporangiales</taxon>
        <taxon>Thermomonosporaceae</taxon>
        <taxon>Actinocorallia</taxon>
    </lineage>
</organism>
<dbReference type="Proteomes" id="UP001501842">
    <property type="component" value="Unassembled WGS sequence"/>
</dbReference>
<feature type="region of interest" description="Disordered" evidence="1">
    <location>
        <begin position="1"/>
        <end position="74"/>
    </location>
</feature>
<gene>
    <name evidence="2" type="ORF">GCM10010439_54990</name>
</gene>
<proteinExistence type="predicted"/>
<evidence type="ECO:0000313" key="2">
    <source>
        <dbReference type="EMBL" id="GAA2733890.1"/>
    </source>
</evidence>
<sequence>MDGVDLAEDAQELGHGPAGEVGGDRLVPPEGGGRQAPAGDGEGHQGGGAGRAEAGEAAEAGTGRGDGVLWHLDD</sequence>
<accession>A0ABP6GZ26</accession>
<protein>
    <submittedName>
        <fullName evidence="2">Uncharacterized protein</fullName>
    </submittedName>
</protein>
<feature type="compositionally biased region" description="Acidic residues" evidence="1">
    <location>
        <begin position="1"/>
        <end position="11"/>
    </location>
</feature>